<sequence length="267" mass="28814">MICATKRIWPVLALVCVMAAGCGLTQRQKGRMVDPAAKAKAACSRSPSIAQRAIDAIGGEGAWRPVIRIAATAVVTVYDADGAAHITRQQQVIDLRTGMLTADGVSPRGRWSVMLDADGQARWLGADAMAQPQQRQLIERALRRIQLRSVATWRLWRAPERLGASTPARVDGLDMIRVEEIDPATDVTTYYVDSGTGLLRHVVAGADADATVTTFEYQPVSGALLHPRALRVVRVGEHTLVGPTPVLEVTFTDVVFGRAETVRGSGR</sequence>
<proteinExistence type="predicted"/>
<protein>
    <recommendedName>
        <fullName evidence="2">MucB/RseB N-terminal domain-containing protein</fullName>
    </recommendedName>
</protein>
<organism evidence="1">
    <name type="scientific">marine sediment metagenome</name>
    <dbReference type="NCBI Taxonomy" id="412755"/>
    <lineage>
        <taxon>unclassified sequences</taxon>
        <taxon>metagenomes</taxon>
        <taxon>ecological metagenomes</taxon>
    </lineage>
</organism>
<accession>A0A0F9W6R5</accession>
<comment type="caution">
    <text evidence="1">The sequence shown here is derived from an EMBL/GenBank/DDBJ whole genome shotgun (WGS) entry which is preliminary data.</text>
</comment>
<gene>
    <name evidence="1" type="ORF">LCGC14_0397840</name>
</gene>
<name>A0A0F9W6R5_9ZZZZ</name>
<evidence type="ECO:0008006" key="2">
    <source>
        <dbReference type="Google" id="ProtNLM"/>
    </source>
</evidence>
<dbReference type="AlphaFoldDB" id="A0A0F9W6R5"/>
<evidence type="ECO:0000313" key="1">
    <source>
        <dbReference type="EMBL" id="KKN73738.1"/>
    </source>
</evidence>
<reference evidence="1" key="1">
    <citation type="journal article" date="2015" name="Nature">
        <title>Complex archaea that bridge the gap between prokaryotes and eukaryotes.</title>
        <authorList>
            <person name="Spang A."/>
            <person name="Saw J.H."/>
            <person name="Jorgensen S.L."/>
            <person name="Zaremba-Niedzwiedzka K."/>
            <person name="Martijn J."/>
            <person name="Lind A.E."/>
            <person name="van Eijk R."/>
            <person name="Schleper C."/>
            <person name="Guy L."/>
            <person name="Ettema T.J."/>
        </authorList>
    </citation>
    <scope>NUCLEOTIDE SEQUENCE</scope>
</reference>
<dbReference type="PROSITE" id="PS51257">
    <property type="entry name" value="PROKAR_LIPOPROTEIN"/>
    <property type="match status" value="1"/>
</dbReference>
<dbReference type="EMBL" id="LAZR01000338">
    <property type="protein sequence ID" value="KKN73738.1"/>
    <property type="molecule type" value="Genomic_DNA"/>
</dbReference>